<dbReference type="InterPro" id="IPR004089">
    <property type="entry name" value="MCPsignal_dom"/>
</dbReference>
<feature type="coiled-coil region" evidence="4">
    <location>
        <begin position="644"/>
        <end position="678"/>
    </location>
</feature>
<accession>A0A0E3JXP5</accession>
<organism evidence="8 9">
    <name type="scientific">Clostridium scatologenes</name>
    <dbReference type="NCBI Taxonomy" id="1548"/>
    <lineage>
        <taxon>Bacteria</taxon>
        <taxon>Bacillati</taxon>
        <taxon>Bacillota</taxon>
        <taxon>Clostridia</taxon>
        <taxon>Eubacteriales</taxon>
        <taxon>Clostridiaceae</taxon>
        <taxon>Clostridium</taxon>
    </lineage>
</organism>
<evidence type="ECO:0000256" key="1">
    <source>
        <dbReference type="ARBA" id="ARBA00023224"/>
    </source>
</evidence>
<dbReference type="STRING" id="1548.CSCA_1237"/>
<keyword evidence="5" id="KW-0812">Transmembrane</keyword>
<dbReference type="PANTHER" id="PTHR32089">
    <property type="entry name" value="METHYL-ACCEPTING CHEMOTAXIS PROTEIN MCPB"/>
    <property type="match status" value="1"/>
</dbReference>
<keyword evidence="5" id="KW-0472">Membrane</keyword>
<feature type="transmembrane region" description="Helical" evidence="5">
    <location>
        <begin position="330"/>
        <end position="350"/>
    </location>
</feature>
<comment type="similarity">
    <text evidence="2">Belongs to the methyl-accepting chemotaxis (MCP) protein family.</text>
</comment>
<dbReference type="Gene3D" id="1.10.287.950">
    <property type="entry name" value="Methyl-accepting chemotaxis protein"/>
    <property type="match status" value="1"/>
</dbReference>
<sequence length="681" mass="75122">MKKINLLNGLRTKLIIYFLIIAMVPSAIIAALSYNNSRKSLKQQAIDELTVLRNEKKHDIEDYFKSGKSRISYMAQEPTVVEAMTKLIQTPINSTDYNNVYNKYNPTFTNFINRMEKGDILLVDCKTGSVLYSTLKEQDYGANLLTDSYKNTNVGRAFQSCKNSNDKNFTTITDYEFYAPSSNKPIACIAAPIFNGDEKVGVLIFKLGPERIDEIISNNNNWKDMNLGKTGEILLIGSDYKLRNNTRFLNNETDEKIKVAKSTILLKEIKTKVAEDVLAGKTNVDTYFDYNNNKCIIAYTPLNIDGLRWGISVKIDENEAFSPINKLQNLMFIVLIAAALAIIAISFAIASNIACPMIKMSKVARRISEGDLTVKMPEEKRSDEIGILINSFSNMLEQLRKQTKEITNVVNVIAASVSEITVSLTQVTSGAAQTSSAVSETTATVEEVKQTVHVSSEKTKSVSNTAKQSVQISGAGVKATEETIDGMNEINSQMQKIAESILALSEQSQNISDIIESVENISEQSNILAVNASIEAAKAGEQGKGFSIVAQEIRNLADQSKQGIRHVRNILKDIQKATNTAVMTTEKGIKLVEIGMNKASEAGNAIEKLMDNITISAQSAVQIEASSQQQLIGMDQVAIAMEGINEASIQNVDSMKQLEEATNNLQEMGERLKELIKQYNV</sequence>
<dbReference type="EMBL" id="CP009933">
    <property type="protein sequence ID" value="AKA68362.1"/>
    <property type="molecule type" value="Genomic_DNA"/>
</dbReference>
<reference evidence="8 9" key="1">
    <citation type="journal article" date="2015" name="J. Biotechnol.">
        <title>Complete genome sequence of a malodorant-producing acetogen, Clostridium scatologenes ATCC 25775(T).</title>
        <authorList>
            <person name="Zhu Z."/>
            <person name="Guo T."/>
            <person name="Zheng H."/>
            <person name="Song T."/>
            <person name="Ouyang P."/>
            <person name="Xie J."/>
        </authorList>
    </citation>
    <scope>NUCLEOTIDE SEQUENCE [LARGE SCALE GENOMIC DNA]</scope>
    <source>
        <strain evidence="8 9">ATCC 25775</strain>
    </source>
</reference>
<protein>
    <submittedName>
        <fullName evidence="8">Methyl-accepting chemotaxis sensory transducer</fullName>
    </submittedName>
</protein>
<proteinExistence type="inferred from homology"/>
<feature type="transmembrane region" description="Helical" evidence="5">
    <location>
        <begin position="14"/>
        <end position="34"/>
    </location>
</feature>
<dbReference type="SUPFAM" id="SSF58104">
    <property type="entry name" value="Methyl-accepting chemotaxis protein (MCP) signaling domain"/>
    <property type="match status" value="1"/>
</dbReference>
<dbReference type="Pfam" id="PF00015">
    <property type="entry name" value="MCPsignal"/>
    <property type="match status" value="1"/>
</dbReference>
<dbReference type="SMART" id="SM00283">
    <property type="entry name" value="MA"/>
    <property type="match status" value="1"/>
</dbReference>
<dbReference type="Gene3D" id="3.30.450.20">
    <property type="entry name" value="PAS domain"/>
    <property type="match status" value="1"/>
</dbReference>
<gene>
    <name evidence="8" type="ORF">CSCA_1237</name>
</gene>
<dbReference type="GO" id="GO:0016020">
    <property type="term" value="C:membrane"/>
    <property type="evidence" value="ECO:0007669"/>
    <property type="project" value="InterPro"/>
</dbReference>
<dbReference type="InterPro" id="IPR003660">
    <property type="entry name" value="HAMP_dom"/>
</dbReference>
<evidence type="ECO:0000313" key="9">
    <source>
        <dbReference type="Proteomes" id="UP000033115"/>
    </source>
</evidence>
<dbReference type="CDD" id="cd11386">
    <property type="entry name" value="MCP_signal"/>
    <property type="match status" value="1"/>
</dbReference>
<dbReference type="AlphaFoldDB" id="A0A0E3JXP5"/>
<evidence type="ECO:0000313" key="8">
    <source>
        <dbReference type="EMBL" id="AKA68362.1"/>
    </source>
</evidence>
<keyword evidence="4" id="KW-0175">Coiled coil</keyword>
<feature type="domain" description="HAMP" evidence="7">
    <location>
        <begin position="356"/>
        <end position="404"/>
    </location>
</feature>
<evidence type="ECO:0000256" key="4">
    <source>
        <dbReference type="SAM" id="Coils"/>
    </source>
</evidence>
<dbReference type="PANTHER" id="PTHR32089:SF112">
    <property type="entry name" value="LYSOZYME-LIKE PROTEIN-RELATED"/>
    <property type="match status" value="1"/>
</dbReference>
<evidence type="ECO:0000256" key="5">
    <source>
        <dbReference type="SAM" id="Phobius"/>
    </source>
</evidence>
<evidence type="ECO:0000259" key="6">
    <source>
        <dbReference type="PROSITE" id="PS50111"/>
    </source>
</evidence>
<dbReference type="GO" id="GO:0007165">
    <property type="term" value="P:signal transduction"/>
    <property type="evidence" value="ECO:0007669"/>
    <property type="project" value="UniProtKB-KW"/>
</dbReference>
<name>A0A0E3JXP5_CLOSL</name>
<dbReference type="KEGG" id="csq:CSCA_1237"/>
<dbReference type="RefSeq" id="WP_029162811.1">
    <property type="nucleotide sequence ID" value="NZ_CP009933.1"/>
</dbReference>
<dbReference type="CDD" id="cd06225">
    <property type="entry name" value="HAMP"/>
    <property type="match status" value="1"/>
</dbReference>
<evidence type="ECO:0000256" key="3">
    <source>
        <dbReference type="PROSITE-ProRule" id="PRU00284"/>
    </source>
</evidence>
<dbReference type="HOGENOM" id="CLU_000445_107_19_9"/>
<dbReference type="SMART" id="SM00304">
    <property type="entry name" value="HAMP"/>
    <property type="match status" value="1"/>
</dbReference>
<evidence type="ECO:0000256" key="2">
    <source>
        <dbReference type="ARBA" id="ARBA00029447"/>
    </source>
</evidence>
<keyword evidence="5" id="KW-1133">Transmembrane helix</keyword>
<keyword evidence="1 3" id="KW-0807">Transducer</keyword>
<keyword evidence="9" id="KW-1185">Reference proteome</keyword>
<dbReference type="Pfam" id="PF00672">
    <property type="entry name" value="HAMP"/>
    <property type="match status" value="1"/>
</dbReference>
<dbReference type="PROSITE" id="PS50885">
    <property type="entry name" value="HAMP"/>
    <property type="match status" value="1"/>
</dbReference>
<dbReference type="Proteomes" id="UP000033115">
    <property type="component" value="Chromosome"/>
</dbReference>
<feature type="domain" description="Methyl-accepting transducer" evidence="6">
    <location>
        <begin position="409"/>
        <end position="645"/>
    </location>
</feature>
<dbReference type="PROSITE" id="PS50111">
    <property type="entry name" value="CHEMOTAXIS_TRANSDUC_2"/>
    <property type="match status" value="1"/>
</dbReference>
<evidence type="ECO:0000259" key="7">
    <source>
        <dbReference type="PROSITE" id="PS50885"/>
    </source>
</evidence>